<evidence type="ECO:0000256" key="1">
    <source>
        <dbReference type="ARBA" id="ARBA00000868"/>
    </source>
</evidence>
<comment type="caution">
    <text evidence="14">The sequence shown here is derived from an EMBL/GenBank/DDBJ whole genome shotgun (WGS) entry which is preliminary data.</text>
</comment>
<dbReference type="GO" id="GO:0005737">
    <property type="term" value="C:cytoplasm"/>
    <property type="evidence" value="ECO:0007669"/>
    <property type="project" value="UniProtKB-SubCell"/>
</dbReference>
<dbReference type="SUPFAM" id="SSF53271">
    <property type="entry name" value="PRTase-like"/>
    <property type="match status" value="1"/>
</dbReference>
<comment type="subcellular location">
    <subcellularLocation>
        <location evidence="3 12">Cytoplasm</location>
    </subcellularLocation>
</comment>
<evidence type="ECO:0000259" key="13">
    <source>
        <dbReference type="Pfam" id="PF00156"/>
    </source>
</evidence>
<evidence type="ECO:0000256" key="7">
    <source>
        <dbReference type="ARBA" id="ARBA00011893"/>
    </source>
</evidence>
<dbReference type="GO" id="GO:0003999">
    <property type="term" value="F:adenine phosphoribosyltransferase activity"/>
    <property type="evidence" value="ECO:0007669"/>
    <property type="project" value="UniProtKB-UniRule"/>
</dbReference>
<keyword evidence="9 12" id="KW-0328">Glycosyltransferase</keyword>
<evidence type="ECO:0000256" key="6">
    <source>
        <dbReference type="ARBA" id="ARBA00011738"/>
    </source>
</evidence>
<dbReference type="EMBL" id="MIYX01000001">
    <property type="protein sequence ID" value="OIR21759.1"/>
    <property type="molecule type" value="Genomic_DNA"/>
</dbReference>
<proteinExistence type="inferred from homology"/>
<dbReference type="NCBIfam" id="TIGR01090">
    <property type="entry name" value="apt"/>
    <property type="match status" value="1"/>
</dbReference>
<comment type="catalytic activity">
    <reaction evidence="1 12">
        <text>AMP + diphosphate = 5-phospho-alpha-D-ribose 1-diphosphate + adenine</text>
        <dbReference type="Rhea" id="RHEA:16609"/>
        <dbReference type="ChEBI" id="CHEBI:16708"/>
        <dbReference type="ChEBI" id="CHEBI:33019"/>
        <dbReference type="ChEBI" id="CHEBI:58017"/>
        <dbReference type="ChEBI" id="CHEBI:456215"/>
        <dbReference type="EC" id="2.4.2.7"/>
    </reaction>
</comment>
<evidence type="ECO:0000256" key="4">
    <source>
        <dbReference type="ARBA" id="ARBA00004659"/>
    </source>
</evidence>
<dbReference type="GO" id="GO:0006166">
    <property type="term" value="P:purine ribonucleoside salvage"/>
    <property type="evidence" value="ECO:0007669"/>
    <property type="project" value="UniProtKB-UniRule"/>
</dbReference>
<dbReference type="GO" id="GO:0002055">
    <property type="term" value="F:adenine binding"/>
    <property type="evidence" value="ECO:0007669"/>
    <property type="project" value="TreeGrafter"/>
</dbReference>
<protein>
    <recommendedName>
        <fullName evidence="7 12">Adenine phosphoribosyltransferase</fullName>
        <shortName evidence="12">APRT</shortName>
        <ecNumber evidence="7 12">2.4.2.7</ecNumber>
    </recommendedName>
</protein>
<dbReference type="InterPro" id="IPR005764">
    <property type="entry name" value="Ade_phspho_trans"/>
</dbReference>
<dbReference type="CDD" id="cd06223">
    <property type="entry name" value="PRTases_typeI"/>
    <property type="match status" value="1"/>
</dbReference>
<dbReference type="InterPro" id="IPR000836">
    <property type="entry name" value="PRTase_dom"/>
</dbReference>
<dbReference type="GO" id="GO:0044209">
    <property type="term" value="P:AMP salvage"/>
    <property type="evidence" value="ECO:0007669"/>
    <property type="project" value="UniProtKB-UniRule"/>
</dbReference>
<organism evidence="14 15">
    <name type="scientific">Marine Group III euryarchaeote CG-Epi4</name>
    <dbReference type="NCBI Taxonomy" id="1888998"/>
    <lineage>
        <taxon>Archaea</taxon>
        <taxon>Methanobacteriati</taxon>
        <taxon>Thermoplasmatota</taxon>
        <taxon>Thermoplasmata</taxon>
        <taxon>Candidatus Thermoprofundales</taxon>
    </lineage>
</organism>
<dbReference type="GO" id="GO:0016208">
    <property type="term" value="F:AMP binding"/>
    <property type="evidence" value="ECO:0007669"/>
    <property type="project" value="TreeGrafter"/>
</dbReference>
<dbReference type="InterPro" id="IPR050054">
    <property type="entry name" value="UPRTase/APRTase"/>
</dbReference>
<reference evidence="14 15" key="1">
    <citation type="submission" date="2016-08" db="EMBL/GenBank/DDBJ databases">
        <title>New Insights into Marine Group III Euryarchaeota, from dark to light.</title>
        <authorList>
            <person name="Haro-Moreno J.M."/>
            <person name="Rodriguez-Valera F."/>
            <person name="Lopez-Garcia P."/>
            <person name="Moreira D."/>
            <person name="Martin-Cuadrado A.B."/>
        </authorList>
    </citation>
    <scope>NUCLEOTIDE SEQUENCE [LARGE SCALE GENOMIC DNA]</scope>
    <source>
        <strain evidence="14">CG-Epi4</strain>
    </source>
</reference>
<feature type="domain" description="Phosphoribosyltransferase" evidence="13">
    <location>
        <begin position="53"/>
        <end position="160"/>
    </location>
</feature>
<evidence type="ECO:0000256" key="8">
    <source>
        <dbReference type="ARBA" id="ARBA00022490"/>
    </source>
</evidence>
<evidence type="ECO:0000256" key="5">
    <source>
        <dbReference type="ARBA" id="ARBA00008391"/>
    </source>
</evidence>
<dbReference type="Pfam" id="PF00156">
    <property type="entry name" value="Pribosyltran"/>
    <property type="match status" value="1"/>
</dbReference>
<dbReference type="HAMAP" id="MF_00004">
    <property type="entry name" value="Aden_phosphoribosyltr"/>
    <property type="match status" value="1"/>
</dbReference>
<evidence type="ECO:0000256" key="3">
    <source>
        <dbReference type="ARBA" id="ARBA00004496"/>
    </source>
</evidence>
<dbReference type="EC" id="2.4.2.7" evidence="7 12"/>
<name>A0A1J5TLB1_9ARCH</name>
<evidence type="ECO:0000256" key="9">
    <source>
        <dbReference type="ARBA" id="ARBA00022676"/>
    </source>
</evidence>
<dbReference type="GO" id="GO:0006168">
    <property type="term" value="P:adenine salvage"/>
    <property type="evidence" value="ECO:0007669"/>
    <property type="project" value="InterPro"/>
</dbReference>
<dbReference type="FunFam" id="3.40.50.2020:FF:000004">
    <property type="entry name" value="Adenine phosphoribosyltransferase"/>
    <property type="match status" value="1"/>
</dbReference>
<comment type="pathway">
    <text evidence="4 12">Purine metabolism; AMP biosynthesis via salvage pathway; AMP from adenine: step 1/1.</text>
</comment>
<dbReference type="Proteomes" id="UP000183375">
    <property type="component" value="Unassembled WGS sequence"/>
</dbReference>
<accession>A0A1J5TLB1</accession>
<dbReference type="NCBIfam" id="NF002634">
    <property type="entry name" value="PRK02304.1-3"/>
    <property type="match status" value="1"/>
</dbReference>
<evidence type="ECO:0000256" key="12">
    <source>
        <dbReference type="HAMAP-Rule" id="MF_00004"/>
    </source>
</evidence>
<dbReference type="PANTHER" id="PTHR32315:SF3">
    <property type="entry name" value="ADENINE PHOSPHORIBOSYLTRANSFERASE"/>
    <property type="match status" value="1"/>
</dbReference>
<evidence type="ECO:0000313" key="15">
    <source>
        <dbReference type="Proteomes" id="UP000183375"/>
    </source>
</evidence>
<dbReference type="PANTHER" id="PTHR32315">
    <property type="entry name" value="ADENINE PHOSPHORIBOSYLTRANSFERASE"/>
    <property type="match status" value="1"/>
</dbReference>
<gene>
    <name evidence="12" type="primary">apt</name>
    <name evidence="14" type="ORF">BEU01_00245</name>
</gene>
<dbReference type="Gene3D" id="3.40.50.2020">
    <property type="match status" value="1"/>
</dbReference>
<comment type="function">
    <text evidence="2 12">Catalyzes a salvage reaction resulting in the formation of AMP, that is energically less costly than de novo synthesis.</text>
</comment>
<evidence type="ECO:0000256" key="2">
    <source>
        <dbReference type="ARBA" id="ARBA00003968"/>
    </source>
</evidence>
<dbReference type="InterPro" id="IPR029057">
    <property type="entry name" value="PRTase-like"/>
</dbReference>
<sequence>MSSKNSIKAIAENIRDIQDFPKKGIVFKDITPVLSNIDLFRLSIDTMVKPFMNLNIDVVVGIESRGFIFGTPIADKLNAAFVPIRKPGKLPWNTEKVEYELEYGTDTLEIHTDAINEGQNILIVDDLLATGGTAEAACKLISKIKGTIKGLAVLVELEFLKGREKLNPYNVHSIVKY</sequence>
<keyword evidence="8 12" id="KW-0963">Cytoplasm</keyword>
<keyword evidence="10 12" id="KW-0808">Transferase</keyword>
<comment type="similarity">
    <text evidence="5 12">Belongs to the purine/pyrimidine phosphoribosyltransferase family.</text>
</comment>
<dbReference type="AlphaFoldDB" id="A0A1J5TLB1"/>
<evidence type="ECO:0000256" key="10">
    <source>
        <dbReference type="ARBA" id="ARBA00022679"/>
    </source>
</evidence>
<dbReference type="UniPathway" id="UPA00588">
    <property type="reaction ID" value="UER00646"/>
</dbReference>
<keyword evidence="11 12" id="KW-0660">Purine salvage</keyword>
<evidence type="ECO:0000256" key="11">
    <source>
        <dbReference type="ARBA" id="ARBA00022726"/>
    </source>
</evidence>
<dbReference type="NCBIfam" id="NF002636">
    <property type="entry name" value="PRK02304.1-5"/>
    <property type="match status" value="1"/>
</dbReference>
<evidence type="ECO:0000313" key="14">
    <source>
        <dbReference type="EMBL" id="OIR21759.1"/>
    </source>
</evidence>
<comment type="subunit">
    <text evidence="6 12">Homodimer.</text>
</comment>